<dbReference type="AlphaFoldDB" id="A0A933S9K9"/>
<gene>
    <name evidence="2" type="ORF">HZA61_00975</name>
</gene>
<accession>A0A933S9K9</accession>
<organism evidence="2 3">
    <name type="scientific">Eiseniibacteriota bacterium</name>
    <dbReference type="NCBI Taxonomy" id="2212470"/>
    <lineage>
        <taxon>Bacteria</taxon>
        <taxon>Candidatus Eiseniibacteriota</taxon>
    </lineage>
</organism>
<name>A0A933S9K9_UNCEI</name>
<protein>
    <submittedName>
        <fullName evidence="2">Uncharacterized protein</fullName>
    </submittedName>
</protein>
<feature type="chain" id="PRO_5038025054" evidence="1">
    <location>
        <begin position="22"/>
        <end position="341"/>
    </location>
</feature>
<evidence type="ECO:0000256" key="1">
    <source>
        <dbReference type="SAM" id="SignalP"/>
    </source>
</evidence>
<keyword evidence="1" id="KW-0732">Signal</keyword>
<proteinExistence type="predicted"/>
<sequence length="341" mass="36695">MRRVFHGIVAMVVSLPCDAWAAGSTPDDTVPSVRFLPDTVYQGVHLPAIAQAWSSDGRRFIAESAGGIWIVDAGQPGRSEYQPLLEGQRDFAWSPGDSVIACSVRFVLRSGWARGDAVFLLRPGCAPEKVAEMTDVGRILWLPNGALIQMTRDGEYAVPRPGTAESGPDSCTRLWGVHVGDAGGGESVGFIPVSCAPPSSRPLPEVNGWALVWLQSEAQWMRVWWATRFQQFVGWSSSVGLLRLSSFGEQLGVQPIQGPYEVVQSLAHGGELAIGIIPREPFSEAGPGFEPTFAWSIEAGWRAPIEGLPGGSDAASAAPVGDHILFQTRRGLELGRLVIER</sequence>
<dbReference type="EMBL" id="JACRIW010000009">
    <property type="protein sequence ID" value="MBI5168037.1"/>
    <property type="molecule type" value="Genomic_DNA"/>
</dbReference>
<dbReference type="SUPFAM" id="SSF82171">
    <property type="entry name" value="DPP6 N-terminal domain-like"/>
    <property type="match status" value="1"/>
</dbReference>
<evidence type="ECO:0000313" key="3">
    <source>
        <dbReference type="Proteomes" id="UP000696931"/>
    </source>
</evidence>
<dbReference type="Proteomes" id="UP000696931">
    <property type="component" value="Unassembled WGS sequence"/>
</dbReference>
<comment type="caution">
    <text evidence="2">The sequence shown here is derived from an EMBL/GenBank/DDBJ whole genome shotgun (WGS) entry which is preliminary data.</text>
</comment>
<evidence type="ECO:0000313" key="2">
    <source>
        <dbReference type="EMBL" id="MBI5168037.1"/>
    </source>
</evidence>
<feature type="signal peptide" evidence="1">
    <location>
        <begin position="1"/>
        <end position="21"/>
    </location>
</feature>
<reference evidence="2" key="1">
    <citation type="submission" date="2020-07" db="EMBL/GenBank/DDBJ databases">
        <title>Huge and variable diversity of episymbiotic CPR bacteria and DPANN archaea in groundwater ecosystems.</title>
        <authorList>
            <person name="He C.Y."/>
            <person name="Keren R."/>
            <person name="Whittaker M."/>
            <person name="Farag I.F."/>
            <person name="Doudna J."/>
            <person name="Cate J.H.D."/>
            <person name="Banfield J.F."/>
        </authorList>
    </citation>
    <scope>NUCLEOTIDE SEQUENCE</scope>
    <source>
        <strain evidence="2">NC_groundwater_1813_Pr3_B-0.1um_71_17</strain>
    </source>
</reference>